<evidence type="ECO:0000313" key="2">
    <source>
        <dbReference type="EMBL" id="RCK81274.1"/>
    </source>
</evidence>
<dbReference type="Proteomes" id="UP000252355">
    <property type="component" value="Unassembled WGS sequence"/>
</dbReference>
<organism evidence="2 3">
    <name type="scientific">Candidatus Ozemobacter sibiricus</name>
    <dbReference type="NCBI Taxonomy" id="2268124"/>
    <lineage>
        <taxon>Bacteria</taxon>
        <taxon>Candidatus Ozemobacteria</taxon>
        <taxon>Candidatus Ozemobacterales</taxon>
        <taxon>Candidatus Ozemobacteraceae</taxon>
        <taxon>Candidatus Ozemobacter</taxon>
    </lineage>
</organism>
<evidence type="ECO:0000313" key="3">
    <source>
        <dbReference type="Proteomes" id="UP000252355"/>
    </source>
</evidence>
<reference evidence="2 3" key="1">
    <citation type="submission" date="2018-05" db="EMBL/GenBank/DDBJ databases">
        <title>A metagenomic window into the 2 km-deep terrestrial subsurface aquifer revealed taxonomically and functionally diverse microbial community comprising novel uncultured bacterial lineages.</title>
        <authorList>
            <person name="Kadnikov V.V."/>
            <person name="Mardanov A.V."/>
            <person name="Beletsky A.V."/>
            <person name="Banks D."/>
            <person name="Pimenov N.V."/>
            <person name="Frank Y.A."/>
            <person name="Karnachuk O.V."/>
            <person name="Ravin N.V."/>
        </authorList>
    </citation>
    <scope>NUCLEOTIDE SEQUENCE [LARGE SCALE GENOMIC DNA]</scope>
    <source>
        <strain evidence="2">BY5</strain>
    </source>
</reference>
<evidence type="ECO:0000256" key="1">
    <source>
        <dbReference type="SAM" id="MobiDB-lite"/>
    </source>
</evidence>
<dbReference type="EMBL" id="QOQW01000002">
    <property type="protein sequence ID" value="RCK81274.1"/>
    <property type="molecule type" value="Genomic_DNA"/>
</dbReference>
<accession>A0A367ZT03</accession>
<protein>
    <submittedName>
        <fullName evidence="2">Uncharacterized protein</fullName>
    </submittedName>
</protein>
<feature type="region of interest" description="Disordered" evidence="1">
    <location>
        <begin position="18"/>
        <end position="54"/>
    </location>
</feature>
<sequence>MAAAETNERLIARVVATGVASRERGRPPSTGRADEAGMEPWTGKPTLPLAASNC</sequence>
<dbReference type="AlphaFoldDB" id="A0A367ZT03"/>
<gene>
    <name evidence="2" type="ORF">OZSIB_2143</name>
</gene>
<name>A0A367ZT03_9BACT</name>
<proteinExistence type="predicted"/>
<comment type="caution">
    <text evidence="2">The sequence shown here is derived from an EMBL/GenBank/DDBJ whole genome shotgun (WGS) entry which is preliminary data.</text>
</comment>